<dbReference type="InterPro" id="IPR051599">
    <property type="entry name" value="Cell_Envelope_Assoc"/>
</dbReference>
<dbReference type="RefSeq" id="WP_336808690.1">
    <property type="nucleotide sequence ID" value="NZ_JBBBNY010000014.1"/>
</dbReference>
<dbReference type="InterPro" id="IPR003848">
    <property type="entry name" value="DUF218"/>
</dbReference>
<dbReference type="InterPro" id="IPR014729">
    <property type="entry name" value="Rossmann-like_a/b/a_fold"/>
</dbReference>
<evidence type="ECO:0000313" key="3">
    <source>
        <dbReference type="EMBL" id="MEI7038047.1"/>
    </source>
</evidence>
<proteinExistence type="predicted"/>
<feature type="transmembrane region" description="Helical" evidence="1">
    <location>
        <begin position="28"/>
        <end position="49"/>
    </location>
</feature>
<keyword evidence="1" id="KW-1133">Transmembrane helix</keyword>
<comment type="caution">
    <text evidence="3">The sequence shown here is derived from an EMBL/GenBank/DDBJ whole genome shotgun (WGS) entry which is preliminary data.</text>
</comment>
<reference evidence="3 4" key="1">
    <citation type="journal article" date="2014" name="Int. J. Syst. Evol. Microbiol.">
        <title>Fulvimonas yonginensis sp. nov., isolated from greenhouse soil, and emended description of the genus Fulvimonas.</title>
        <authorList>
            <person name="Ahn J.H."/>
            <person name="Kim S.J."/>
            <person name="Weon H.Y."/>
            <person name="Hong S.B."/>
            <person name="Seok S.J."/>
            <person name="Kwon S.W."/>
        </authorList>
    </citation>
    <scope>NUCLEOTIDE SEQUENCE [LARGE SCALE GENOMIC DNA]</scope>
    <source>
        <strain evidence="3 4">KACC 16952</strain>
    </source>
</reference>
<evidence type="ECO:0000313" key="4">
    <source>
        <dbReference type="Proteomes" id="UP001381174"/>
    </source>
</evidence>
<dbReference type="PANTHER" id="PTHR30336:SF4">
    <property type="entry name" value="ENVELOPE BIOGENESIS FACTOR ELYC"/>
    <property type="match status" value="1"/>
</dbReference>
<dbReference type="PANTHER" id="PTHR30336">
    <property type="entry name" value="INNER MEMBRANE PROTEIN, PROBABLE PERMEASE"/>
    <property type="match status" value="1"/>
</dbReference>
<organism evidence="3 4">
    <name type="scientific">Fulvimonas yonginensis</name>
    <dbReference type="NCBI Taxonomy" id="1495200"/>
    <lineage>
        <taxon>Bacteria</taxon>
        <taxon>Pseudomonadati</taxon>
        <taxon>Pseudomonadota</taxon>
        <taxon>Gammaproteobacteria</taxon>
        <taxon>Lysobacterales</taxon>
        <taxon>Rhodanobacteraceae</taxon>
        <taxon>Fulvimonas</taxon>
    </lineage>
</organism>
<keyword evidence="1" id="KW-0472">Membrane</keyword>
<evidence type="ECO:0000259" key="2">
    <source>
        <dbReference type="Pfam" id="PF02698"/>
    </source>
</evidence>
<dbReference type="CDD" id="cd06259">
    <property type="entry name" value="YdcF-like"/>
    <property type="match status" value="1"/>
</dbReference>
<dbReference type="Pfam" id="PF02698">
    <property type="entry name" value="DUF218"/>
    <property type="match status" value="1"/>
</dbReference>
<protein>
    <submittedName>
        <fullName evidence="3">YdcF family protein</fullName>
    </submittedName>
</protein>
<gene>
    <name evidence="3" type="ORF">WAT24_14865</name>
</gene>
<name>A0ABU8JEQ0_9GAMM</name>
<dbReference type="Gene3D" id="3.40.50.620">
    <property type="entry name" value="HUPs"/>
    <property type="match status" value="1"/>
</dbReference>
<dbReference type="EMBL" id="JBBBNY010000014">
    <property type="protein sequence ID" value="MEI7038047.1"/>
    <property type="molecule type" value="Genomic_DNA"/>
</dbReference>
<accession>A0ABU8JEQ0</accession>
<feature type="domain" description="DUF218" evidence="2">
    <location>
        <begin position="69"/>
        <end position="230"/>
    </location>
</feature>
<dbReference type="Proteomes" id="UP001381174">
    <property type="component" value="Unassembled WGS sequence"/>
</dbReference>
<keyword evidence="1" id="KW-0812">Transmembrane</keyword>
<evidence type="ECO:0000256" key="1">
    <source>
        <dbReference type="SAM" id="Phobius"/>
    </source>
</evidence>
<sequence>MIIRLLLALLACAWLAGRRGWRRLQRVVVILTVVAIFAIGCGPVPKLLLRWWQAPYAHRPALDWAPSNAIVLLTAGVTYPPGGPLEPGQSAYSRIAETVALYRDCRAAGVRCTVLVSGGDALATGEPLSRTYRRTLERLGVPAADQVLESRSHTTWQNAQFAREPLARIGADRVWLVTSAHHLRRAAYAFQRFGIAVTPVRADYLRGVWSPLPTVYNIYATNAALHECVGMLLYQWYAWREHLNPSLDGAGPPGD</sequence>
<keyword evidence="4" id="KW-1185">Reference proteome</keyword>